<dbReference type="EMBL" id="JBHPBY010000748">
    <property type="protein sequence ID" value="MFC1854172.1"/>
    <property type="molecule type" value="Genomic_DNA"/>
</dbReference>
<gene>
    <name evidence="8" type="ORF">ACFL27_28645</name>
</gene>
<evidence type="ECO:0000256" key="2">
    <source>
        <dbReference type="ARBA" id="ARBA00022741"/>
    </source>
</evidence>
<dbReference type="InterPro" id="IPR008271">
    <property type="entry name" value="Ser/Thr_kinase_AS"/>
</dbReference>
<name>A0ABV6Z6V2_UNCC1</name>
<evidence type="ECO:0000256" key="1">
    <source>
        <dbReference type="ARBA" id="ARBA00022679"/>
    </source>
</evidence>
<dbReference type="SUPFAM" id="SSF52540">
    <property type="entry name" value="P-loop containing nucleoside triphosphate hydrolases"/>
    <property type="match status" value="1"/>
</dbReference>
<keyword evidence="3 8" id="KW-0418">Kinase</keyword>
<dbReference type="PANTHER" id="PTHR43289:SF6">
    <property type="entry name" value="SERINE_THREONINE-PROTEIN KINASE NEKL-3"/>
    <property type="match status" value="1"/>
</dbReference>
<evidence type="ECO:0000259" key="7">
    <source>
        <dbReference type="PROSITE" id="PS50011"/>
    </source>
</evidence>
<sequence>MSTIGPYQLLETLGQGGMGVVHRARHCETGEIVALKTILVADELQLQGIRREIRALSRIRYPGIVRIMAEGIHEGLPWYSMNFVVGQSLRQYFSRQSDHTPKQAAEIRSSEFTLPVGWTGSSSKERDTDRTVDTANLSPGKSEKIGQVSGSEAAPPKNIRGEMSKVLQLVRRLCATLAFLHGEGIVHRDLKPDNIIVQSDGTPILVDFGLMTQFSGEESRETLTVEYGGAGTVSYIAPEQIRGEFVDARADLYALGCILYELLVGHPPFFSPISTHVIQAHLHATAAVPSCFRPEVPGELDELVSRLLAKDPRDRVGHASVVSTTAAQFSDEKLVIEGPQPRPYLYRSSFAGRDVHLAQLREYVEPLLNGRGDIVLVSGESGLGKTRLVMEFGREVARQDIQVITGECTERAGYALEAFQKPLQAIADRCREKGQK</sequence>
<reference evidence="8 9" key="1">
    <citation type="submission" date="2024-09" db="EMBL/GenBank/DDBJ databases">
        <title>Laminarin stimulates single cell rates of sulfate reduction while oxygen inhibits transcriptomic activity in coastal marine sediment.</title>
        <authorList>
            <person name="Lindsay M."/>
            <person name="Orcutt B."/>
            <person name="Emerson D."/>
            <person name="Stepanauskas R."/>
            <person name="D'Angelo T."/>
        </authorList>
    </citation>
    <scope>NUCLEOTIDE SEQUENCE [LARGE SCALE GENOMIC DNA]</scope>
    <source>
        <strain evidence="8">SAG AM-311-K15</strain>
    </source>
</reference>
<dbReference type="GO" id="GO:0016301">
    <property type="term" value="F:kinase activity"/>
    <property type="evidence" value="ECO:0007669"/>
    <property type="project" value="UniProtKB-KW"/>
</dbReference>
<dbReference type="Gene3D" id="1.10.510.10">
    <property type="entry name" value="Transferase(Phosphotransferase) domain 1"/>
    <property type="match status" value="2"/>
</dbReference>
<dbReference type="InterPro" id="IPR041664">
    <property type="entry name" value="AAA_16"/>
</dbReference>
<dbReference type="PROSITE" id="PS00107">
    <property type="entry name" value="PROTEIN_KINASE_ATP"/>
    <property type="match status" value="1"/>
</dbReference>
<feature type="region of interest" description="Disordered" evidence="6">
    <location>
        <begin position="118"/>
        <end position="157"/>
    </location>
</feature>
<dbReference type="Gene3D" id="3.40.50.300">
    <property type="entry name" value="P-loop containing nucleotide triphosphate hydrolases"/>
    <property type="match status" value="1"/>
</dbReference>
<comment type="caution">
    <text evidence="8">The sequence shown here is derived from an EMBL/GenBank/DDBJ whole genome shotgun (WGS) entry which is preliminary data.</text>
</comment>
<feature type="non-terminal residue" evidence="8">
    <location>
        <position position="436"/>
    </location>
</feature>
<feature type="domain" description="Protein kinase" evidence="7">
    <location>
        <begin position="7"/>
        <end position="345"/>
    </location>
</feature>
<dbReference type="InterPro" id="IPR000719">
    <property type="entry name" value="Prot_kinase_dom"/>
</dbReference>
<keyword evidence="4 5" id="KW-0067">ATP-binding</keyword>
<evidence type="ECO:0000313" key="9">
    <source>
        <dbReference type="Proteomes" id="UP001594351"/>
    </source>
</evidence>
<dbReference type="InterPro" id="IPR011009">
    <property type="entry name" value="Kinase-like_dom_sf"/>
</dbReference>
<keyword evidence="9" id="KW-1185">Reference proteome</keyword>
<protein>
    <submittedName>
        <fullName evidence="8">Protein kinase</fullName>
    </submittedName>
</protein>
<dbReference type="InterPro" id="IPR027417">
    <property type="entry name" value="P-loop_NTPase"/>
</dbReference>
<proteinExistence type="predicted"/>
<dbReference type="Pfam" id="PF13191">
    <property type="entry name" value="AAA_16"/>
    <property type="match status" value="1"/>
</dbReference>
<dbReference type="PROSITE" id="PS50011">
    <property type="entry name" value="PROTEIN_KINASE_DOM"/>
    <property type="match status" value="1"/>
</dbReference>
<dbReference type="PANTHER" id="PTHR43289">
    <property type="entry name" value="MITOGEN-ACTIVATED PROTEIN KINASE KINASE KINASE 20-RELATED"/>
    <property type="match status" value="1"/>
</dbReference>
<dbReference type="Pfam" id="PF00069">
    <property type="entry name" value="Pkinase"/>
    <property type="match status" value="2"/>
</dbReference>
<dbReference type="InterPro" id="IPR017441">
    <property type="entry name" value="Protein_kinase_ATP_BS"/>
</dbReference>
<keyword evidence="2 5" id="KW-0547">Nucleotide-binding</keyword>
<keyword evidence="1" id="KW-0808">Transferase</keyword>
<dbReference type="PROSITE" id="PS00108">
    <property type="entry name" value="PROTEIN_KINASE_ST"/>
    <property type="match status" value="1"/>
</dbReference>
<dbReference type="SMART" id="SM00220">
    <property type="entry name" value="S_TKc"/>
    <property type="match status" value="1"/>
</dbReference>
<organism evidence="8 9">
    <name type="scientific">candidate division CSSED10-310 bacterium</name>
    <dbReference type="NCBI Taxonomy" id="2855610"/>
    <lineage>
        <taxon>Bacteria</taxon>
        <taxon>Bacteria division CSSED10-310</taxon>
    </lineage>
</organism>
<dbReference type="CDD" id="cd14014">
    <property type="entry name" value="STKc_PknB_like"/>
    <property type="match status" value="1"/>
</dbReference>
<evidence type="ECO:0000256" key="5">
    <source>
        <dbReference type="PROSITE-ProRule" id="PRU10141"/>
    </source>
</evidence>
<evidence type="ECO:0000313" key="8">
    <source>
        <dbReference type="EMBL" id="MFC1854172.1"/>
    </source>
</evidence>
<evidence type="ECO:0000256" key="6">
    <source>
        <dbReference type="SAM" id="MobiDB-lite"/>
    </source>
</evidence>
<dbReference type="Proteomes" id="UP001594351">
    <property type="component" value="Unassembled WGS sequence"/>
</dbReference>
<dbReference type="SUPFAM" id="SSF56112">
    <property type="entry name" value="Protein kinase-like (PK-like)"/>
    <property type="match status" value="1"/>
</dbReference>
<accession>A0ABV6Z6V2</accession>
<evidence type="ECO:0000256" key="4">
    <source>
        <dbReference type="ARBA" id="ARBA00022840"/>
    </source>
</evidence>
<feature type="compositionally biased region" description="Basic and acidic residues" evidence="6">
    <location>
        <begin position="123"/>
        <end position="132"/>
    </location>
</feature>
<feature type="binding site" evidence="5">
    <location>
        <position position="36"/>
    </location>
    <ligand>
        <name>ATP</name>
        <dbReference type="ChEBI" id="CHEBI:30616"/>
    </ligand>
</feature>
<evidence type="ECO:0000256" key="3">
    <source>
        <dbReference type="ARBA" id="ARBA00022777"/>
    </source>
</evidence>